<evidence type="ECO:0000256" key="1">
    <source>
        <dbReference type="SAM" id="MobiDB-lite"/>
    </source>
</evidence>
<accession>A0A4Q2EI24</accession>
<feature type="compositionally biased region" description="Basic residues" evidence="1">
    <location>
        <begin position="86"/>
        <end position="95"/>
    </location>
</feature>
<dbReference type="Pfam" id="PF11662">
    <property type="entry name" value="DUF3263"/>
    <property type="match status" value="1"/>
</dbReference>
<comment type="caution">
    <text evidence="2">The sequence shown here is derived from an EMBL/GenBank/DDBJ whole genome shotgun (WGS) entry which is preliminary data.</text>
</comment>
<keyword evidence="3" id="KW-1185">Reference proteome</keyword>
<dbReference type="Proteomes" id="UP000290624">
    <property type="component" value="Unassembled WGS sequence"/>
</dbReference>
<sequence length="95" mass="10956">MSDANPMIASSGLSEIDERLLDFEASWWSATDNKEAAILERFGLSSPRYYQQLNALIDRPEALAYAPMLVKRLRRQRQRRQEQRSARHLGAHSVI</sequence>
<organism evidence="2 3">
    <name type="scientific">Propioniciclava flava</name>
    <dbReference type="NCBI Taxonomy" id="2072026"/>
    <lineage>
        <taxon>Bacteria</taxon>
        <taxon>Bacillati</taxon>
        <taxon>Actinomycetota</taxon>
        <taxon>Actinomycetes</taxon>
        <taxon>Propionibacteriales</taxon>
        <taxon>Propionibacteriaceae</taxon>
        <taxon>Propioniciclava</taxon>
    </lineage>
</organism>
<name>A0A4Q2EI24_9ACTN</name>
<proteinExistence type="predicted"/>
<evidence type="ECO:0000313" key="3">
    <source>
        <dbReference type="Proteomes" id="UP000290624"/>
    </source>
</evidence>
<dbReference type="OrthoDB" id="3268863at2"/>
<feature type="region of interest" description="Disordered" evidence="1">
    <location>
        <begin position="75"/>
        <end position="95"/>
    </location>
</feature>
<dbReference type="AlphaFoldDB" id="A0A4Q2EI24"/>
<evidence type="ECO:0000313" key="2">
    <source>
        <dbReference type="EMBL" id="RXW32969.1"/>
    </source>
</evidence>
<dbReference type="InterPro" id="IPR021678">
    <property type="entry name" value="DUF3263"/>
</dbReference>
<protein>
    <submittedName>
        <fullName evidence="2">DUF3263 domain-containing protein</fullName>
    </submittedName>
</protein>
<reference evidence="2 3" key="1">
    <citation type="submission" date="2018-01" db="EMBL/GenBank/DDBJ databases">
        <title>Lactibacter flavus gen. nov., sp. nov., a novel bacterium of the family Propionibacteriaceae isolated from raw milk and dairy products.</title>
        <authorList>
            <person name="Wenning M."/>
            <person name="Breitenwieser F."/>
            <person name="Huptas C."/>
            <person name="von Neubeck M."/>
            <person name="Busse H.-J."/>
            <person name="Scherer S."/>
        </authorList>
    </citation>
    <scope>NUCLEOTIDE SEQUENCE [LARGE SCALE GENOMIC DNA]</scope>
    <source>
        <strain evidence="2 3">VG341</strain>
    </source>
</reference>
<gene>
    <name evidence="2" type="ORF">C1706_03590</name>
</gene>
<dbReference type="RefSeq" id="WP_129457870.1">
    <property type="nucleotide sequence ID" value="NZ_PPCV01000002.1"/>
</dbReference>
<dbReference type="EMBL" id="PPCV01000002">
    <property type="protein sequence ID" value="RXW32969.1"/>
    <property type="molecule type" value="Genomic_DNA"/>
</dbReference>